<sequence>MRPILENSRTRDETSFHLCSSVRTGKPRSLTNSRSSNPDFRRPLYTRSNRSIYSQLKMSCPAPSLKDLPKVAGDLKSELEGFNKSNNLKNADTQEKIILPSAEDVASEKNEKALITGIENFEKSKLKHTETQEKNPLPDKDVVQQEKTHQNLINGVEQFDKTTMRHALTTEKNVLPDPEVIEQEKGQKNFISGIENFDRTKMKHTETQEKNPLPTKEAIDQEKSA</sequence>
<dbReference type="SMART" id="SM00152">
    <property type="entry name" value="THY"/>
    <property type="match status" value="4"/>
</dbReference>
<comment type="similarity">
    <text evidence="2">Belongs to the thymosin beta family.</text>
</comment>
<dbReference type="InterPro" id="IPR038386">
    <property type="entry name" value="Beta-thymosin_sf"/>
</dbReference>
<dbReference type="PANTHER" id="PTHR20940:SF1">
    <property type="entry name" value="CIBOULOT, ISOFORM A"/>
    <property type="match status" value="1"/>
</dbReference>
<proteinExistence type="inferred from homology"/>
<keyword evidence="4" id="KW-0206">Cytoskeleton</keyword>
<reference evidence="7" key="1">
    <citation type="submission" date="2025-08" db="UniProtKB">
        <authorList>
            <consortium name="RefSeq"/>
        </authorList>
    </citation>
    <scope>IDENTIFICATION</scope>
    <source>
        <tissue evidence="7">Whole Larva</tissue>
    </source>
</reference>
<organism evidence="6 7">
    <name type="scientific">Nicrophorus vespilloides</name>
    <name type="common">Boreal carrion beetle</name>
    <dbReference type="NCBI Taxonomy" id="110193"/>
    <lineage>
        <taxon>Eukaryota</taxon>
        <taxon>Metazoa</taxon>
        <taxon>Ecdysozoa</taxon>
        <taxon>Arthropoda</taxon>
        <taxon>Hexapoda</taxon>
        <taxon>Insecta</taxon>
        <taxon>Pterygota</taxon>
        <taxon>Neoptera</taxon>
        <taxon>Endopterygota</taxon>
        <taxon>Coleoptera</taxon>
        <taxon>Polyphaga</taxon>
        <taxon>Staphyliniformia</taxon>
        <taxon>Silphidae</taxon>
        <taxon>Nicrophorinae</taxon>
        <taxon>Nicrophorus</taxon>
    </lineage>
</organism>
<name>A0ABM1NGZ6_NICVS</name>
<feature type="compositionally biased region" description="Basic and acidic residues" evidence="5">
    <location>
        <begin position="197"/>
        <end position="209"/>
    </location>
</feature>
<feature type="region of interest" description="Disordered" evidence="5">
    <location>
        <begin position="1"/>
        <end position="44"/>
    </location>
</feature>
<dbReference type="Gene3D" id="1.20.5.520">
    <property type="entry name" value="Single helix bin"/>
    <property type="match status" value="4"/>
</dbReference>
<feature type="compositionally biased region" description="Polar residues" evidence="5">
    <location>
        <begin position="17"/>
        <end position="38"/>
    </location>
</feature>
<gene>
    <name evidence="7" type="primary">LOC108569163</name>
</gene>
<dbReference type="RefSeq" id="XP_017786096.1">
    <property type="nucleotide sequence ID" value="XM_017930607.1"/>
</dbReference>
<evidence type="ECO:0000256" key="3">
    <source>
        <dbReference type="ARBA" id="ARBA00022490"/>
    </source>
</evidence>
<evidence type="ECO:0000256" key="1">
    <source>
        <dbReference type="ARBA" id="ARBA00004245"/>
    </source>
</evidence>
<evidence type="ECO:0000256" key="5">
    <source>
        <dbReference type="SAM" id="MobiDB-lite"/>
    </source>
</evidence>
<keyword evidence="3" id="KW-0963">Cytoplasm</keyword>
<dbReference type="CDD" id="cd22059">
    <property type="entry name" value="WH2_BetaT"/>
    <property type="match status" value="1"/>
</dbReference>
<dbReference type="Pfam" id="PF01290">
    <property type="entry name" value="Thymosin"/>
    <property type="match status" value="4"/>
</dbReference>
<protein>
    <submittedName>
        <fullName evidence="7">Uncharacterized protein LOC108569163 isoform X2</fullName>
    </submittedName>
</protein>
<feature type="region of interest" description="Disordered" evidence="5">
    <location>
        <begin position="197"/>
        <end position="225"/>
    </location>
</feature>
<evidence type="ECO:0000256" key="2">
    <source>
        <dbReference type="ARBA" id="ARBA00009511"/>
    </source>
</evidence>
<accession>A0ABM1NGZ6</accession>
<dbReference type="PANTHER" id="PTHR20940">
    <property type="entry name" value="TETRA THYMOSIN"/>
    <property type="match status" value="1"/>
</dbReference>
<dbReference type="InterPro" id="IPR001152">
    <property type="entry name" value="Beta-thymosin"/>
</dbReference>
<keyword evidence="6" id="KW-1185">Reference proteome</keyword>
<evidence type="ECO:0000256" key="4">
    <source>
        <dbReference type="ARBA" id="ARBA00023212"/>
    </source>
</evidence>
<comment type="subcellular location">
    <subcellularLocation>
        <location evidence="1">Cytoplasm</location>
        <location evidence="1">Cytoskeleton</location>
    </subcellularLocation>
</comment>
<evidence type="ECO:0000313" key="7">
    <source>
        <dbReference type="RefSeq" id="XP_017786096.1"/>
    </source>
</evidence>
<dbReference type="Proteomes" id="UP000695000">
    <property type="component" value="Unplaced"/>
</dbReference>
<dbReference type="GeneID" id="108569163"/>
<evidence type="ECO:0000313" key="6">
    <source>
        <dbReference type="Proteomes" id="UP000695000"/>
    </source>
</evidence>